<protein>
    <recommendedName>
        <fullName evidence="5">Transferrin-binding protein B C-lobe/N-lobe beta barrel domain-containing protein</fullName>
    </recommendedName>
</protein>
<reference evidence="3 4" key="1">
    <citation type="submission" date="2019-09" db="EMBL/GenBank/DDBJ databases">
        <title>Haemophilus seminale sp. nov., isolated from human semen.</title>
        <authorList>
            <person name="Zheng M."/>
        </authorList>
    </citation>
    <scope>NUCLEOTIDE SEQUENCE [LARGE SCALE GENOMIC DNA]</scope>
    <source>
        <strain evidence="3 4">SZY H2</strain>
    </source>
</reference>
<feature type="signal peptide" evidence="2">
    <location>
        <begin position="1"/>
        <end position="20"/>
    </location>
</feature>
<evidence type="ECO:0000313" key="3">
    <source>
        <dbReference type="EMBL" id="KAA5522755.1"/>
    </source>
</evidence>
<feature type="region of interest" description="Disordered" evidence="1">
    <location>
        <begin position="21"/>
        <end position="138"/>
    </location>
</feature>
<dbReference type="RefSeq" id="WP_139990304.1">
    <property type="nucleotide sequence ID" value="NZ_VCED01000007.1"/>
</dbReference>
<evidence type="ECO:0008006" key="5">
    <source>
        <dbReference type="Google" id="ProtNLM"/>
    </source>
</evidence>
<proteinExistence type="predicted"/>
<feature type="compositionally biased region" description="Basic and acidic residues" evidence="1">
    <location>
        <begin position="48"/>
        <end position="138"/>
    </location>
</feature>
<keyword evidence="2" id="KW-0732">Signal</keyword>
<comment type="caution">
    <text evidence="3">The sequence shown here is derived from an EMBL/GenBank/DDBJ whole genome shotgun (WGS) entry which is preliminary data.</text>
</comment>
<organism evidence="3 4">
    <name type="scientific">Haemophilus seminalis</name>
    <dbReference type="NCBI Taxonomy" id="2582921"/>
    <lineage>
        <taxon>Bacteria</taxon>
        <taxon>Pseudomonadati</taxon>
        <taxon>Pseudomonadota</taxon>
        <taxon>Gammaproteobacteria</taxon>
        <taxon>Pasteurellales</taxon>
        <taxon>Pasteurellaceae</taxon>
        <taxon>Haemophilus</taxon>
    </lineage>
</organism>
<feature type="compositionally biased region" description="Polar residues" evidence="1">
    <location>
        <begin position="21"/>
        <end position="47"/>
    </location>
</feature>
<feature type="chain" id="PRO_5045277650" description="Transferrin-binding protein B C-lobe/N-lobe beta barrel domain-containing protein" evidence="2">
    <location>
        <begin position="21"/>
        <end position="504"/>
    </location>
</feature>
<evidence type="ECO:0000256" key="1">
    <source>
        <dbReference type="SAM" id="MobiDB-lite"/>
    </source>
</evidence>
<gene>
    <name evidence="3" type="ORF">F2S80_07820</name>
</gene>
<name>A0ABQ6SKS3_9PAST</name>
<accession>A0ABQ6SKS3</accession>
<dbReference type="Proteomes" id="UP000324828">
    <property type="component" value="Unassembled WGS sequence"/>
</dbReference>
<evidence type="ECO:0000256" key="2">
    <source>
        <dbReference type="SAM" id="SignalP"/>
    </source>
</evidence>
<keyword evidence="4" id="KW-1185">Reference proteome</keyword>
<evidence type="ECO:0000313" key="4">
    <source>
        <dbReference type="Proteomes" id="UP000324828"/>
    </source>
</evidence>
<dbReference type="PROSITE" id="PS51257">
    <property type="entry name" value="PROKAR_LIPOPROTEIN"/>
    <property type="match status" value="1"/>
</dbReference>
<sequence>MKPTFKTTALAILVSLGAVACSSTSPSNNQQPKQVQPTNPNSQSKPNAQDKSKKSEAEQNAEEEKAKAEREAQQKAAEQKRLEEEAKVKAEEAKKAKDLEEKARLEREAKEKAEEAKRLEEERIKAEQKAKLEEENRQRLERERLEKERLEKEKQSSVDARVKSELDKMPKTSDGKIKTWGQGWMYEGDDLEHPFKYFFPNYKDVTELLTPDKYPSSDVLSESDKNEDRIVLSEITANNIKKGGKYLGVHEGSYTTKTTLPKVIELDDKSFEHGSDKLIIKKADYNNKDVNYLFINNPYSSYGALFVDQHRSELFAQSLSGRDFDFVQGLYVKGGIRYNNESLQGKTFTYKGNIIARTQRAIPKTNLIVIDEPKVDGDITFKVEFAKRVSARMFDGVINSNVLGNNIKFNIEDSLVASRFKAGQTFEKAFDSDYDYHMSMDAMVIDKNATDVIGQIKYSLNRGPGFGDPTYFDKKEERQLYSDNIPKNGLLDYEGVFGATKQPE</sequence>
<dbReference type="EMBL" id="VXDF01000006">
    <property type="protein sequence ID" value="KAA5522755.1"/>
    <property type="molecule type" value="Genomic_DNA"/>
</dbReference>